<keyword evidence="6" id="KW-0833">Ubl conjugation pathway</keyword>
<dbReference type="Proteomes" id="UP000631114">
    <property type="component" value="Unassembled WGS sequence"/>
</dbReference>
<evidence type="ECO:0000256" key="2">
    <source>
        <dbReference type="ARBA" id="ARBA00004906"/>
    </source>
</evidence>
<dbReference type="PANTHER" id="PTHR23315">
    <property type="entry name" value="U BOX DOMAIN-CONTAINING"/>
    <property type="match status" value="1"/>
</dbReference>
<organism evidence="9 10">
    <name type="scientific">Coptis chinensis</name>
    <dbReference type="NCBI Taxonomy" id="261450"/>
    <lineage>
        <taxon>Eukaryota</taxon>
        <taxon>Viridiplantae</taxon>
        <taxon>Streptophyta</taxon>
        <taxon>Embryophyta</taxon>
        <taxon>Tracheophyta</taxon>
        <taxon>Spermatophyta</taxon>
        <taxon>Magnoliopsida</taxon>
        <taxon>Ranunculales</taxon>
        <taxon>Ranunculaceae</taxon>
        <taxon>Coptidoideae</taxon>
        <taxon>Coptis</taxon>
    </lineage>
</organism>
<gene>
    <name evidence="9" type="ORF">IFM89_011360</name>
</gene>
<reference evidence="9 10" key="1">
    <citation type="submission" date="2020-10" db="EMBL/GenBank/DDBJ databases">
        <title>The Coptis chinensis genome and diversification of protoberbering-type alkaloids.</title>
        <authorList>
            <person name="Wang B."/>
            <person name="Shu S."/>
            <person name="Song C."/>
            <person name="Liu Y."/>
        </authorList>
    </citation>
    <scope>NUCLEOTIDE SEQUENCE [LARGE SCALE GENOMIC DNA]</scope>
    <source>
        <strain evidence="9">HL-2020</strain>
        <tissue evidence="9">Leaf</tissue>
    </source>
</reference>
<dbReference type="OrthoDB" id="7537227at2759"/>
<evidence type="ECO:0000256" key="1">
    <source>
        <dbReference type="ARBA" id="ARBA00000900"/>
    </source>
</evidence>
<dbReference type="FunFam" id="1.25.10.10:FF:000082">
    <property type="entry name" value="RING-type E3 ubiquitin transferase"/>
    <property type="match status" value="1"/>
</dbReference>
<dbReference type="InterPro" id="IPR011989">
    <property type="entry name" value="ARM-like"/>
</dbReference>
<feature type="domain" description="U-box" evidence="8">
    <location>
        <begin position="61"/>
        <end position="332"/>
    </location>
</feature>
<dbReference type="EMBL" id="JADFTS010000006">
    <property type="protein sequence ID" value="KAF9600689.1"/>
    <property type="molecule type" value="Genomic_DNA"/>
</dbReference>
<protein>
    <recommendedName>
        <fullName evidence="3">RING-type E3 ubiquitin transferase</fullName>
        <ecNumber evidence="3">2.3.2.27</ecNumber>
    </recommendedName>
</protein>
<dbReference type="PROSITE" id="PS50176">
    <property type="entry name" value="ARM_REPEAT"/>
    <property type="match status" value="1"/>
</dbReference>
<dbReference type="GO" id="GO:0061630">
    <property type="term" value="F:ubiquitin protein ligase activity"/>
    <property type="evidence" value="ECO:0007669"/>
    <property type="project" value="UniProtKB-EC"/>
</dbReference>
<dbReference type="Gene3D" id="1.25.10.10">
    <property type="entry name" value="Leucine-rich Repeat Variant"/>
    <property type="match status" value="1"/>
</dbReference>
<dbReference type="SMART" id="SM00185">
    <property type="entry name" value="ARM"/>
    <property type="match status" value="6"/>
</dbReference>
<dbReference type="InterPro" id="IPR058678">
    <property type="entry name" value="ARM_PUB"/>
</dbReference>
<name>A0A835HJN0_9MAGN</name>
<dbReference type="InterPro" id="IPR016024">
    <property type="entry name" value="ARM-type_fold"/>
</dbReference>
<feature type="repeat" description="ARM" evidence="7">
    <location>
        <begin position="97"/>
        <end position="139"/>
    </location>
</feature>
<evidence type="ECO:0000313" key="9">
    <source>
        <dbReference type="EMBL" id="KAF9600689.1"/>
    </source>
</evidence>
<evidence type="ECO:0000259" key="8">
    <source>
        <dbReference type="Pfam" id="PF25598"/>
    </source>
</evidence>
<comment type="caution">
    <text evidence="9">The sequence shown here is derived from an EMBL/GenBank/DDBJ whole genome shotgun (WGS) entry which is preliminary data.</text>
</comment>
<keyword evidence="5" id="KW-0677">Repeat</keyword>
<evidence type="ECO:0000256" key="7">
    <source>
        <dbReference type="PROSITE-ProRule" id="PRU00259"/>
    </source>
</evidence>
<evidence type="ECO:0000256" key="3">
    <source>
        <dbReference type="ARBA" id="ARBA00012483"/>
    </source>
</evidence>
<dbReference type="EC" id="2.3.2.27" evidence="3"/>
<evidence type="ECO:0000313" key="10">
    <source>
        <dbReference type="Proteomes" id="UP000631114"/>
    </source>
</evidence>
<dbReference type="SUPFAM" id="SSF48371">
    <property type="entry name" value="ARM repeat"/>
    <property type="match status" value="1"/>
</dbReference>
<proteinExistence type="predicted"/>
<keyword evidence="4" id="KW-0808">Transferase</keyword>
<evidence type="ECO:0000256" key="5">
    <source>
        <dbReference type="ARBA" id="ARBA00022737"/>
    </source>
</evidence>
<evidence type="ECO:0000256" key="6">
    <source>
        <dbReference type="ARBA" id="ARBA00022786"/>
    </source>
</evidence>
<dbReference type="PANTHER" id="PTHR23315:SF64">
    <property type="entry name" value="ARM REPEAT SUPERFAMILY PROTEIN"/>
    <property type="match status" value="1"/>
</dbReference>
<comment type="catalytic activity">
    <reaction evidence="1">
        <text>S-ubiquitinyl-[E2 ubiquitin-conjugating enzyme]-L-cysteine + [acceptor protein]-L-lysine = [E2 ubiquitin-conjugating enzyme]-L-cysteine + N(6)-ubiquitinyl-[acceptor protein]-L-lysine.</text>
        <dbReference type="EC" id="2.3.2.27"/>
    </reaction>
</comment>
<dbReference type="GO" id="GO:0016567">
    <property type="term" value="P:protein ubiquitination"/>
    <property type="evidence" value="ECO:0007669"/>
    <property type="project" value="UniProtKB-ARBA"/>
</dbReference>
<dbReference type="Pfam" id="PF25598">
    <property type="entry name" value="ARM_PUB"/>
    <property type="match status" value="1"/>
</dbReference>
<accession>A0A835HJN0</accession>
<keyword evidence="10" id="KW-1185">Reference proteome</keyword>
<comment type="pathway">
    <text evidence="2">Protein modification; protein ubiquitination.</text>
</comment>
<sequence length="347" mass="37352">MEKYKEKTCSALPNAYDSSSSTFSDCNSDRSGEFSVSLSPSSCCLIGSASESPDDLIHQLVSSLHSTSIDVQRQAALELRLLAKNKQENRLKIARAGAVRPLISLISSSDSQLQEYGVTAILNLSLCDENKELVTKLGAIKPLVKALRTGSTTSKENSACALFRLSQIEENKIRIGRSGAIPLLVNLLQNGSSRGKKDSSTALYSLCSMKENKIRAIEAGIMKPLLDLMADFESGMVDKAASVLNILVSFKEGKEALVKEDGIPVLVEIVEVGSNRQKEIATAILLQICEENLVYCSIVASEGAIPPLISLLESGTSRAKEKAESLIGLLRQPRPNTARASKVVNKP</sequence>
<evidence type="ECO:0000256" key="4">
    <source>
        <dbReference type="ARBA" id="ARBA00022679"/>
    </source>
</evidence>
<dbReference type="InterPro" id="IPR000225">
    <property type="entry name" value="Armadillo"/>
</dbReference>
<dbReference type="AlphaFoldDB" id="A0A835HJN0"/>